<evidence type="ECO:0000313" key="4">
    <source>
        <dbReference type="EMBL" id="KAK7197007.1"/>
    </source>
</evidence>
<dbReference type="AlphaFoldDB" id="A0AAW0EV63"/>
<comment type="caution">
    <text evidence="4">The sequence shown here is derived from an EMBL/GenBank/DDBJ whole genome shotgun (WGS) entry which is preliminary data.</text>
</comment>
<dbReference type="SUPFAM" id="SSF54928">
    <property type="entry name" value="RNA-binding domain, RBD"/>
    <property type="match status" value="1"/>
</dbReference>
<evidence type="ECO:0000313" key="5">
    <source>
        <dbReference type="Proteomes" id="UP001430356"/>
    </source>
</evidence>
<dbReference type="InterPro" id="IPR012677">
    <property type="entry name" value="Nucleotide-bd_a/b_plait_sf"/>
</dbReference>
<dbReference type="GO" id="GO:0003723">
    <property type="term" value="F:RNA binding"/>
    <property type="evidence" value="ECO:0007669"/>
    <property type="project" value="UniProtKB-UniRule"/>
</dbReference>
<protein>
    <submittedName>
        <fullName evidence="4">RNA-binding protein 5-like protein</fullName>
    </submittedName>
</protein>
<keyword evidence="5" id="KW-1185">Reference proteome</keyword>
<accession>A0AAW0EV63</accession>
<dbReference type="PANTHER" id="PTHR48027">
    <property type="entry name" value="HETEROGENEOUS NUCLEAR RIBONUCLEOPROTEIN 87F-RELATED"/>
    <property type="match status" value="1"/>
</dbReference>
<proteinExistence type="predicted"/>
<evidence type="ECO:0000259" key="3">
    <source>
        <dbReference type="PROSITE" id="PS50102"/>
    </source>
</evidence>
<dbReference type="InterPro" id="IPR000504">
    <property type="entry name" value="RRM_dom"/>
</dbReference>
<name>A0AAW0EV63_9TRYP</name>
<evidence type="ECO:0000256" key="2">
    <source>
        <dbReference type="PROSITE-ProRule" id="PRU00176"/>
    </source>
</evidence>
<organism evidence="4 5">
    <name type="scientific">Novymonas esmeraldas</name>
    <dbReference type="NCBI Taxonomy" id="1808958"/>
    <lineage>
        <taxon>Eukaryota</taxon>
        <taxon>Discoba</taxon>
        <taxon>Euglenozoa</taxon>
        <taxon>Kinetoplastea</taxon>
        <taxon>Metakinetoplastina</taxon>
        <taxon>Trypanosomatida</taxon>
        <taxon>Trypanosomatidae</taxon>
        <taxon>Novymonas</taxon>
    </lineage>
</organism>
<reference evidence="4 5" key="1">
    <citation type="journal article" date="2021" name="MBio">
        <title>A New Model Trypanosomatid, Novymonas esmeraldas: Genomic Perception of Its 'Candidatus Pandoraea novymonadis' Endosymbiont.</title>
        <authorList>
            <person name="Zakharova A."/>
            <person name="Saura A."/>
            <person name="Butenko A."/>
            <person name="Podesvova L."/>
            <person name="Warmusova S."/>
            <person name="Kostygov A.Y."/>
            <person name="Nenarokova A."/>
            <person name="Lukes J."/>
            <person name="Opperdoes F.R."/>
            <person name="Yurchenko V."/>
        </authorList>
    </citation>
    <scope>NUCLEOTIDE SEQUENCE [LARGE SCALE GENOMIC DNA]</scope>
    <source>
        <strain evidence="4 5">E262AT.01</strain>
    </source>
</reference>
<dbReference type="Gene3D" id="3.30.70.330">
    <property type="match status" value="1"/>
</dbReference>
<dbReference type="SMART" id="SM00360">
    <property type="entry name" value="RRM"/>
    <property type="match status" value="1"/>
</dbReference>
<dbReference type="InterPro" id="IPR035979">
    <property type="entry name" value="RBD_domain_sf"/>
</dbReference>
<feature type="domain" description="RRM" evidence="3">
    <location>
        <begin position="104"/>
        <end position="182"/>
    </location>
</feature>
<sequence>MTLNFDILAGGNANWGFDYLPPAPEHCPSPAIFAPFGVTAGTESDLLMLSPLQAPAPRVMSGSLQAIAHSVPFNDHEENVSPMKNDSLPMAVQACDPAARAYDSNLYVASLPEWFTDADLHELFKRFGPIVSAKVMCHKGTHQCKGYGFVLFQRTEDAAVARSEMIGHVVGGNKIQVRRARSAASAPLTEAASAVSGSFTDSSRSTRASSSSNLTPINYAAHLVPTQHPPFHPLYPAATATAPTYVLTNTSGAVRNAAHAQQAMLVAIPNGRPMMQNSGDVMYMVLASAAQQMQSASAIY</sequence>
<dbReference type="InterPro" id="IPR052462">
    <property type="entry name" value="SLIRP/GR-RBP-like"/>
</dbReference>
<gene>
    <name evidence="4" type="ORF">NESM_000644300</name>
</gene>
<dbReference type="Proteomes" id="UP001430356">
    <property type="component" value="Unassembled WGS sequence"/>
</dbReference>
<evidence type="ECO:0000256" key="1">
    <source>
        <dbReference type="ARBA" id="ARBA00022884"/>
    </source>
</evidence>
<dbReference type="EMBL" id="JAECZO010000092">
    <property type="protein sequence ID" value="KAK7197007.1"/>
    <property type="molecule type" value="Genomic_DNA"/>
</dbReference>
<keyword evidence="1 2" id="KW-0694">RNA-binding</keyword>
<dbReference type="PROSITE" id="PS50102">
    <property type="entry name" value="RRM"/>
    <property type="match status" value="1"/>
</dbReference>
<dbReference type="Pfam" id="PF00076">
    <property type="entry name" value="RRM_1"/>
    <property type="match status" value="1"/>
</dbReference>